<evidence type="ECO:0000313" key="2">
    <source>
        <dbReference type="EMBL" id="GAH90257.1"/>
    </source>
</evidence>
<keyword evidence="1" id="KW-0175">Coiled coil</keyword>
<feature type="coiled-coil region" evidence="1">
    <location>
        <begin position="28"/>
        <end position="55"/>
    </location>
</feature>
<dbReference type="EMBL" id="BARV01000868">
    <property type="protein sequence ID" value="GAH90257.1"/>
    <property type="molecule type" value="Genomic_DNA"/>
</dbReference>
<reference evidence="2" key="1">
    <citation type="journal article" date="2014" name="Front. Microbiol.">
        <title>High frequency of phylogenetically diverse reductive dehalogenase-homologous genes in deep subseafloor sedimentary metagenomes.</title>
        <authorList>
            <person name="Kawai M."/>
            <person name="Futagami T."/>
            <person name="Toyoda A."/>
            <person name="Takaki Y."/>
            <person name="Nishi S."/>
            <person name="Hori S."/>
            <person name="Arai W."/>
            <person name="Tsubouchi T."/>
            <person name="Morono Y."/>
            <person name="Uchiyama I."/>
            <person name="Ito T."/>
            <person name="Fujiyama A."/>
            <person name="Inagaki F."/>
            <person name="Takami H."/>
        </authorList>
    </citation>
    <scope>NUCLEOTIDE SEQUENCE</scope>
    <source>
        <strain evidence="2">Expedition CK06-06</strain>
    </source>
</reference>
<comment type="caution">
    <text evidence="2">The sequence shown here is derived from an EMBL/GenBank/DDBJ whole genome shotgun (WGS) entry which is preliminary data.</text>
</comment>
<accession>X1J8E9</accession>
<name>X1J8E9_9ZZZZ</name>
<evidence type="ECO:0000256" key="1">
    <source>
        <dbReference type="SAM" id="Coils"/>
    </source>
</evidence>
<protein>
    <submittedName>
        <fullName evidence="2">Uncharacterized protein</fullName>
    </submittedName>
</protein>
<organism evidence="2">
    <name type="scientific">marine sediment metagenome</name>
    <dbReference type="NCBI Taxonomy" id="412755"/>
    <lineage>
        <taxon>unclassified sequences</taxon>
        <taxon>metagenomes</taxon>
        <taxon>ecological metagenomes</taxon>
    </lineage>
</organism>
<gene>
    <name evidence="2" type="ORF">S06H3_02844</name>
</gene>
<proteinExistence type="predicted"/>
<dbReference type="AlphaFoldDB" id="X1J8E9"/>
<sequence length="61" mass="7080">MSLKTKTTCDGCQKKLEEGNLVYCRDCYFALEDEVKELEKKIELLERDRKSGHEEIGGLKQ</sequence>